<evidence type="ECO:0000256" key="2">
    <source>
        <dbReference type="SAM" id="MobiDB-lite"/>
    </source>
</evidence>
<protein>
    <recommendedName>
        <fullName evidence="5">Tyr recombinase domain-containing protein</fullName>
    </recommendedName>
</protein>
<dbReference type="SUPFAM" id="SSF56349">
    <property type="entry name" value="DNA breaking-rejoining enzymes"/>
    <property type="match status" value="1"/>
</dbReference>
<dbReference type="Proteomes" id="UP001258945">
    <property type="component" value="Unassembled WGS sequence"/>
</dbReference>
<accession>A0ABU3MK98</accession>
<name>A0ABU3MK98_9PROT</name>
<evidence type="ECO:0008006" key="5">
    <source>
        <dbReference type="Google" id="ProtNLM"/>
    </source>
</evidence>
<feature type="compositionally biased region" description="Basic and acidic residues" evidence="2">
    <location>
        <begin position="356"/>
        <end position="366"/>
    </location>
</feature>
<dbReference type="InterPro" id="IPR011010">
    <property type="entry name" value="DNA_brk_join_enz"/>
</dbReference>
<dbReference type="EMBL" id="JAVVDO010000046">
    <property type="protein sequence ID" value="MDT8333182.1"/>
    <property type="molecule type" value="Genomic_DNA"/>
</dbReference>
<keyword evidence="1" id="KW-0233">DNA recombination</keyword>
<sequence>MSADPRRRCLRLREWPVSHRRIWEEFLASRGRRSRQPCKARHWAEASITKAEEGWGRFLGFLLWHGLLDPDLPPAALATGENVGRFFDELRALGNADYTVLGRLQEIEMALKILDPGKDYAWIRRPGGTPVRDLLPMHVRDRQVPHSAVLFRWGLDLMQEALQRPQRRRQVQLRDGLLIAILAARAYRLRTVTAFRLGQHLRRNDRHWEVWLQPEDTKTRYAENCPLPAILTPWIDRYLAQERLELLGGRASDAFWINWGGEPLGARGLEKRIRWLSEKHFGKDGVFGPHSIRHGLMTSAVMDDPDDPHLGPTILSITLRTGRGHYDRSGRQIAARRFHDVLARERARTAPMSQKLRSDGDREAAS</sequence>
<evidence type="ECO:0000313" key="3">
    <source>
        <dbReference type="EMBL" id="MDT8333182.1"/>
    </source>
</evidence>
<dbReference type="RefSeq" id="WP_314284384.1">
    <property type="nucleotide sequence ID" value="NZ_JAVVDO010000046.1"/>
</dbReference>
<dbReference type="Gene3D" id="1.10.443.10">
    <property type="entry name" value="Intergrase catalytic core"/>
    <property type="match status" value="1"/>
</dbReference>
<gene>
    <name evidence="3" type="ORF">RQ831_19195</name>
</gene>
<evidence type="ECO:0000256" key="1">
    <source>
        <dbReference type="ARBA" id="ARBA00023172"/>
    </source>
</evidence>
<organism evidence="3 4">
    <name type="scientific">Roseomonas gilardii</name>
    <dbReference type="NCBI Taxonomy" id="257708"/>
    <lineage>
        <taxon>Bacteria</taxon>
        <taxon>Pseudomonadati</taxon>
        <taxon>Pseudomonadota</taxon>
        <taxon>Alphaproteobacteria</taxon>
        <taxon>Acetobacterales</taxon>
        <taxon>Roseomonadaceae</taxon>
        <taxon>Roseomonas</taxon>
    </lineage>
</organism>
<proteinExistence type="predicted"/>
<reference evidence="3 4" key="1">
    <citation type="journal article" date="2019" name="Microb. Pathog.">
        <title>Comparison of VITEK 2, MALDI-TOF MS, 16S rRNA gene sequencing, and whole-genome sequencing for identification of Roseomonas mucosa.</title>
        <authorList>
            <person name="Rudolph W.W."/>
            <person name="Gunzer F."/>
            <person name="Trauth M."/>
            <person name="Bunk B."/>
            <person name="Bigge R."/>
            <person name="Schrottner P."/>
        </authorList>
    </citation>
    <scope>NUCLEOTIDE SEQUENCE [LARGE SCALE GENOMIC DNA]</scope>
    <source>
        <strain evidence="3 4">DSM 103800</strain>
    </source>
</reference>
<feature type="region of interest" description="Disordered" evidence="2">
    <location>
        <begin position="346"/>
        <end position="366"/>
    </location>
</feature>
<evidence type="ECO:0000313" key="4">
    <source>
        <dbReference type="Proteomes" id="UP001258945"/>
    </source>
</evidence>
<dbReference type="InterPro" id="IPR013762">
    <property type="entry name" value="Integrase-like_cat_sf"/>
</dbReference>
<keyword evidence="4" id="KW-1185">Reference proteome</keyword>
<comment type="caution">
    <text evidence="3">The sequence shown here is derived from an EMBL/GenBank/DDBJ whole genome shotgun (WGS) entry which is preliminary data.</text>
</comment>